<keyword evidence="4 7" id="KW-0812">Transmembrane</keyword>
<evidence type="ECO:0000313" key="10">
    <source>
        <dbReference type="Proteomes" id="UP001299970"/>
    </source>
</evidence>
<accession>A0ABS9TAJ8</accession>
<keyword evidence="5 7" id="KW-1133">Transmembrane helix</keyword>
<dbReference type="EMBL" id="JAKXMK010000006">
    <property type="protein sequence ID" value="MCH6165448.1"/>
    <property type="molecule type" value="Genomic_DNA"/>
</dbReference>
<reference evidence="9 10" key="1">
    <citation type="submission" date="2022-03" db="EMBL/GenBank/DDBJ databases">
        <title>Pseudonocardia alaer sp. nov., a novel actinomycete isolated from reed forest soil.</title>
        <authorList>
            <person name="Wang L."/>
        </authorList>
    </citation>
    <scope>NUCLEOTIDE SEQUENCE [LARGE SCALE GENOMIC DNA]</scope>
    <source>
        <strain evidence="9 10">Y-16303</strain>
    </source>
</reference>
<evidence type="ECO:0000256" key="5">
    <source>
        <dbReference type="ARBA" id="ARBA00022989"/>
    </source>
</evidence>
<dbReference type="PROSITE" id="PS50850">
    <property type="entry name" value="MFS"/>
    <property type="match status" value="1"/>
</dbReference>
<dbReference type="InterPro" id="IPR020846">
    <property type="entry name" value="MFS_dom"/>
</dbReference>
<feature type="transmembrane region" description="Helical" evidence="7">
    <location>
        <begin position="96"/>
        <end position="119"/>
    </location>
</feature>
<feature type="transmembrane region" description="Helical" evidence="7">
    <location>
        <begin position="340"/>
        <end position="358"/>
    </location>
</feature>
<dbReference type="Proteomes" id="UP001299970">
    <property type="component" value="Unassembled WGS sequence"/>
</dbReference>
<evidence type="ECO:0000313" key="9">
    <source>
        <dbReference type="EMBL" id="MCH6165448.1"/>
    </source>
</evidence>
<feature type="transmembrane region" description="Helical" evidence="7">
    <location>
        <begin position="63"/>
        <end position="84"/>
    </location>
</feature>
<dbReference type="InterPro" id="IPR036259">
    <property type="entry name" value="MFS_trans_sf"/>
</dbReference>
<comment type="subcellular location">
    <subcellularLocation>
        <location evidence="1">Cell membrane</location>
        <topology evidence="1">Multi-pass membrane protein</topology>
    </subcellularLocation>
</comment>
<feature type="transmembrane region" description="Helical" evidence="7">
    <location>
        <begin position="379"/>
        <end position="405"/>
    </location>
</feature>
<keyword evidence="3" id="KW-1003">Cell membrane</keyword>
<protein>
    <submittedName>
        <fullName evidence="9">MFS transporter</fullName>
    </submittedName>
</protein>
<dbReference type="PANTHER" id="PTHR43045">
    <property type="entry name" value="SHIKIMATE TRANSPORTER"/>
    <property type="match status" value="1"/>
</dbReference>
<name>A0ABS9TAJ8_9PSEU</name>
<evidence type="ECO:0000256" key="3">
    <source>
        <dbReference type="ARBA" id="ARBA00022475"/>
    </source>
</evidence>
<dbReference type="PROSITE" id="PS00217">
    <property type="entry name" value="SUGAR_TRANSPORT_2"/>
    <property type="match status" value="1"/>
</dbReference>
<evidence type="ECO:0000256" key="2">
    <source>
        <dbReference type="ARBA" id="ARBA00022448"/>
    </source>
</evidence>
<dbReference type="RefSeq" id="WP_241035486.1">
    <property type="nucleotide sequence ID" value="NZ_BAAAJF010000032.1"/>
</dbReference>
<feature type="transmembrane region" description="Helical" evidence="7">
    <location>
        <begin position="316"/>
        <end position="334"/>
    </location>
</feature>
<feature type="domain" description="Major facilitator superfamily (MFS) profile" evidence="8">
    <location>
        <begin position="22"/>
        <end position="436"/>
    </location>
</feature>
<feature type="transmembrane region" description="Helical" evidence="7">
    <location>
        <begin position="195"/>
        <end position="218"/>
    </location>
</feature>
<dbReference type="InterPro" id="IPR011701">
    <property type="entry name" value="MFS"/>
</dbReference>
<keyword evidence="6 7" id="KW-0472">Membrane</keyword>
<dbReference type="SUPFAM" id="SSF103473">
    <property type="entry name" value="MFS general substrate transporter"/>
    <property type="match status" value="1"/>
</dbReference>
<feature type="transmembrane region" description="Helical" evidence="7">
    <location>
        <begin position="125"/>
        <end position="150"/>
    </location>
</feature>
<feature type="transmembrane region" description="Helical" evidence="7">
    <location>
        <begin position="285"/>
        <end position="309"/>
    </location>
</feature>
<dbReference type="Pfam" id="PF07690">
    <property type="entry name" value="MFS_1"/>
    <property type="match status" value="1"/>
</dbReference>
<gene>
    <name evidence="9" type="ORF">MMF94_07125</name>
</gene>
<organism evidence="9 10">
    <name type="scientific">Pseudonocardia alaniniphila</name>
    <dbReference type="NCBI Taxonomy" id="75291"/>
    <lineage>
        <taxon>Bacteria</taxon>
        <taxon>Bacillati</taxon>
        <taxon>Actinomycetota</taxon>
        <taxon>Actinomycetes</taxon>
        <taxon>Pseudonocardiales</taxon>
        <taxon>Pseudonocardiaceae</taxon>
        <taxon>Pseudonocardia</taxon>
    </lineage>
</organism>
<sequence length="447" mass="47140">MSTAAVLAERPPDGPPPRTRTILLASLVGTTVEWYDFFLYATAAGLVFPQLFFPVGNQLVGTLLAFGTFAVGFVARPIGGVLFGHIGDRLGRKRTLVATMVLMGAATALIGLLPSYASIGVAAPVLLVVLRVLQGLAVGGEWGGAVLLAVENAPPGSRARFGSVPQIGLGLGLALGTGVFALLGEVLDEQAFLTVGWRVAFVLSVVLVVVGLLVRLRILETPEFRRLRDSGGTARAPVVQVFRTSGHRRGLLAGMLARWAEGAAFNTWGVFAITYATATVGMSKIVVLLAVTGGALLMAALTPVAGLLADRYGRRRVFGTGVAGFGITVVPSFFAVHSGITWLVVVVLLLQLGVWYALMTGAESTLFAELFDTDVRYTGMSLVFQGSGIWASGLTPVILTGLLVLGAGTPWWAAGYLAATAGISLVAVVLMPRWIRWRPQWTRGTRW</sequence>
<keyword evidence="10" id="KW-1185">Reference proteome</keyword>
<dbReference type="Pfam" id="PF00083">
    <property type="entry name" value="Sugar_tr"/>
    <property type="match status" value="1"/>
</dbReference>
<evidence type="ECO:0000256" key="4">
    <source>
        <dbReference type="ARBA" id="ARBA00022692"/>
    </source>
</evidence>
<dbReference type="InterPro" id="IPR005828">
    <property type="entry name" value="MFS_sugar_transport-like"/>
</dbReference>
<dbReference type="PANTHER" id="PTHR43045:SF1">
    <property type="entry name" value="SHIKIMATE TRANSPORTER"/>
    <property type="match status" value="1"/>
</dbReference>
<dbReference type="PROSITE" id="PS00216">
    <property type="entry name" value="SUGAR_TRANSPORT_1"/>
    <property type="match status" value="1"/>
</dbReference>
<feature type="transmembrane region" description="Helical" evidence="7">
    <location>
        <begin position="411"/>
        <end position="431"/>
    </location>
</feature>
<dbReference type="Gene3D" id="1.20.1250.20">
    <property type="entry name" value="MFS general substrate transporter like domains"/>
    <property type="match status" value="2"/>
</dbReference>
<dbReference type="InterPro" id="IPR005829">
    <property type="entry name" value="Sugar_transporter_CS"/>
</dbReference>
<feature type="transmembrane region" description="Helical" evidence="7">
    <location>
        <begin position="251"/>
        <end position="273"/>
    </location>
</feature>
<comment type="caution">
    <text evidence="9">The sequence shown here is derived from an EMBL/GenBank/DDBJ whole genome shotgun (WGS) entry which is preliminary data.</text>
</comment>
<keyword evidence="2" id="KW-0813">Transport</keyword>
<evidence type="ECO:0000256" key="6">
    <source>
        <dbReference type="ARBA" id="ARBA00023136"/>
    </source>
</evidence>
<feature type="transmembrane region" description="Helical" evidence="7">
    <location>
        <begin position="162"/>
        <end position="183"/>
    </location>
</feature>
<evidence type="ECO:0000256" key="1">
    <source>
        <dbReference type="ARBA" id="ARBA00004651"/>
    </source>
</evidence>
<evidence type="ECO:0000256" key="7">
    <source>
        <dbReference type="SAM" id="Phobius"/>
    </source>
</evidence>
<evidence type="ECO:0000259" key="8">
    <source>
        <dbReference type="PROSITE" id="PS50850"/>
    </source>
</evidence>
<proteinExistence type="predicted"/>